<dbReference type="InterPro" id="IPR011992">
    <property type="entry name" value="EF-hand-dom_pair"/>
</dbReference>
<comment type="function">
    <text evidence="5">In molluscan muscle, calcium regulation is associated with myosin rather than with actin. Muscle myosin contains two types of light chains: the catalytic light chain, essential for ATPase activity, and the regulatory light chain, a calcium-binding protein responsible for Ca(2+) dependent binding and Ca(2+) dependent Mg-ATPase activity.</text>
</comment>
<gene>
    <name evidence="8" type="ORF">CHS0354_037081</name>
</gene>
<evidence type="ECO:0000256" key="5">
    <source>
        <dbReference type="ARBA" id="ARBA00049593"/>
    </source>
</evidence>
<evidence type="ECO:0000256" key="6">
    <source>
        <dbReference type="ARBA" id="ARBA00078496"/>
    </source>
</evidence>
<keyword evidence="4" id="KW-0514">Muscle protein</keyword>
<keyword evidence="1" id="KW-0677">Repeat</keyword>
<dbReference type="Proteomes" id="UP001195483">
    <property type="component" value="Unassembled WGS sequence"/>
</dbReference>
<sequence>MNEQEEFTQEELQWMQEKFDMKSEDGLLDFDGVIFVLRSLGLNPIRTDVKKHFNENNTDVTQSLDFEEFKTMFSSWIKNRHKEVDRLLGALKELFPDNKIPKDDLIKVLVAIGEENFTEAEAEEKVEKIQFGKDGRITFEEFIQYVQNSTDVEINEAQEIERETEPSEQDEPDF</sequence>
<reference evidence="8" key="1">
    <citation type="journal article" date="2021" name="Genome Biol. Evol.">
        <title>A High-Quality Reference Genome for a Parasitic Bivalve with Doubly Uniparental Inheritance (Bivalvia: Unionida).</title>
        <authorList>
            <person name="Smith C.H."/>
        </authorList>
    </citation>
    <scope>NUCLEOTIDE SEQUENCE</scope>
    <source>
        <strain evidence="8">CHS0354</strain>
    </source>
</reference>
<evidence type="ECO:0000256" key="1">
    <source>
        <dbReference type="ARBA" id="ARBA00022737"/>
    </source>
</evidence>
<keyword evidence="3" id="KW-0505">Motor protein</keyword>
<evidence type="ECO:0000256" key="3">
    <source>
        <dbReference type="ARBA" id="ARBA00023175"/>
    </source>
</evidence>
<dbReference type="GO" id="GO:0016460">
    <property type="term" value="C:myosin II complex"/>
    <property type="evidence" value="ECO:0007669"/>
    <property type="project" value="TreeGrafter"/>
</dbReference>
<evidence type="ECO:0000313" key="9">
    <source>
        <dbReference type="Proteomes" id="UP001195483"/>
    </source>
</evidence>
<dbReference type="PANTHER" id="PTHR23048">
    <property type="entry name" value="MYOSIN LIGHT CHAIN 1, 3"/>
    <property type="match status" value="1"/>
</dbReference>
<reference evidence="8" key="2">
    <citation type="journal article" date="2021" name="Genome Biol. Evol.">
        <title>Developing a high-quality reference genome for a parasitic bivalve with doubly uniparental inheritance (Bivalvia: Unionida).</title>
        <authorList>
            <person name="Smith C.H."/>
        </authorList>
    </citation>
    <scope>NUCLEOTIDE SEQUENCE</scope>
    <source>
        <strain evidence="8">CHS0354</strain>
        <tissue evidence="8">Mantle</tissue>
    </source>
</reference>
<keyword evidence="2" id="KW-0518">Myosin</keyword>
<dbReference type="FunFam" id="1.10.238.10:FF:000003">
    <property type="entry name" value="Calmodulin A"/>
    <property type="match status" value="1"/>
</dbReference>
<dbReference type="SUPFAM" id="SSF47473">
    <property type="entry name" value="EF-hand"/>
    <property type="match status" value="1"/>
</dbReference>
<organism evidence="8 9">
    <name type="scientific">Potamilus streckersoni</name>
    <dbReference type="NCBI Taxonomy" id="2493646"/>
    <lineage>
        <taxon>Eukaryota</taxon>
        <taxon>Metazoa</taxon>
        <taxon>Spiralia</taxon>
        <taxon>Lophotrochozoa</taxon>
        <taxon>Mollusca</taxon>
        <taxon>Bivalvia</taxon>
        <taxon>Autobranchia</taxon>
        <taxon>Heteroconchia</taxon>
        <taxon>Palaeoheterodonta</taxon>
        <taxon>Unionida</taxon>
        <taxon>Unionoidea</taxon>
        <taxon>Unionidae</taxon>
        <taxon>Ambleminae</taxon>
        <taxon>Lampsilini</taxon>
        <taxon>Potamilus</taxon>
    </lineage>
</organism>
<dbReference type="InterPro" id="IPR050230">
    <property type="entry name" value="CALM/Myosin/TropC-like"/>
</dbReference>
<comment type="caution">
    <text evidence="8">The sequence shown here is derived from an EMBL/GenBank/DDBJ whole genome shotgun (WGS) entry which is preliminary data.</text>
</comment>
<accession>A0AAE0SQI0</accession>
<evidence type="ECO:0000256" key="2">
    <source>
        <dbReference type="ARBA" id="ARBA00023123"/>
    </source>
</evidence>
<dbReference type="PROSITE" id="PS50222">
    <property type="entry name" value="EF_HAND_2"/>
    <property type="match status" value="1"/>
</dbReference>
<proteinExistence type="predicted"/>
<dbReference type="Gene3D" id="1.10.238.10">
    <property type="entry name" value="EF-hand"/>
    <property type="match status" value="2"/>
</dbReference>
<protein>
    <recommendedName>
        <fullName evidence="6">Sulfhydryl light chain</fullName>
    </recommendedName>
</protein>
<dbReference type="PANTHER" id="PTHR23048:SF0">
    <property type="entry name" value="CALMODULIN LIKE 3"/>
    <property type="match status" value="1"/>
</dbReference>
<reference evidence="8" key="3">
    <citation type="submission" date="2023-05" db="EMBL/GenBank/DDBJ databases">
        <authorList>
            <person name="Smith C.H."/>
        </authorList>
    </citation>
    <scope>NUCLEOTIDE SEQUENCE</scope>
    <source>
        <strain evidence="8">CHS0354</strain>
        <tissue evidence="8">Mantle</tissue>
    </source>
</reference>
<dbReference type="AlphaFoldDB" id="A0AAE0SQI0"/>
<evidence type="ECO:0000256" key="4">
    <source>
        <dbReference type="ARBA" id="ARBA00023179"/>
    </source>
</evidence>
<evidence type="ECO:0000259" key="7">
    <source>
        <dbReference type="PROSITE" id="PS50222"/>
    </source>
</evidence>
<keyword evidence="9" id="KW-1185">Reference proteome</keyword>
<evidence type="ECO:0000313" key="8">
    <source>
        <dbReference type="EMBL" id="KAK3596362.1"/>
    </source>
</evidence>
<dbReference type="GO" id="GO:0005509">
    <property type="term" value="F:calcium ion binding"/>
    <property type="evidence" value="ECO:0007669"/>
    <property type="project" value="InterPro"/>
</dbReference>
<feature type="domain" description="EF-hand" evidence="7">
    <location>
        <begin position="117"/>
        <end position="152"/>
    </location>
</feature>
<dbReference type="EMBL" id="JAEAOA010002173">
    <property type="protein sequence ID" value="KAK3596362.1"/>
    <property type="molecule type" value="Genomic_DNA"/>
</dbReference>
<name>A0AAE0SQI0_9BIVA</name>
<dbReference type="InterPro" id="IPR002048">
    <property type="entry name" value="EF_hand_dom"/>
</dbReference>